<reference evidence="3 4" key="1">
    <citation type="submission" date="2020-08" db="EMBL/GenBank/DDBJ databases">
        <title>Cohnella phylogeny.</title>
        <authorList>
            <person name="Dunlap C."/>
        </authorList>
    </citation>
    <scope>NUCLEOTIDE SEQUENCE [LARGE SCALE GENOMIC DNA]</scope>
    <source>
        <strain evidence="3 4">DSM 25239</strain>
    </source>
</reference>
<comment type="similarity">
    <text evidence="1">Belongs to the azoreductase type 2 family.</text>
</comment>
<feature type="domain" description="NADPH-dependent FMN reductase-like" evidence="2">
    <location>
        <begin position="3"/>
        <end position="145"/>
    </location>
</feature>
<keyword evidence="4" id="KW-1185">Reference proteome</keyword>
<name>A0A841U2V3_9BACL</name>
<comment type="caution">
    <text evidence="3">The sequence shown here is derived from an EMBL/GenBank/DDBJ whole genome shotgun (WGS) entry which is preliminary data.</text>
</comment>
<evidence type="ECO:0000259" key="2">
    <source>
        <dbReference type="Pfam" id="PF03358"/>
    </source>
</evidence>
<dbReference type="GO" id="GO:0016491">
    <property type="term" value="F:oxidoreductase activity"/>
    <property type="evidence" value="ECO:0007669"/>
    <property type="project" value="InterPro"/>
</dbReference>
<dbReference type="Proteomes" id="UP000553776">
    <property type="component" value="Unassembled WGS sequence"/>
</dbReference>
<proteinExistence type="inferred from homology"/>
<dbReference type="RefSeq" id="WP_185139023.1">
    <property type="nucleotide sequence ID" value="NZ_JACJVR010000110.1"/>
</dbReference>
<dbReference type="InterPro" id="IPR050712">
    <property type="entry name" value="NAD(P)H-dep_reductase"/>
</dbReference>
<protein>
    <submittedName>
        <fullName evidence="3">NAD(P)H-dependent oxidoreductase</fullName>
    </submittedName>
</protein>
<accession>A0A841U2V3</accession>
<dbReference type="Gene3D" id="3.40.50.360">
    <property type="match status" value="1"/>
</dbReference>
<evidence type="ECO:0000313" key="4">
    <source>
        <dbReference type="Proteomes" id="UP000553776"/>
    </source>
</evidence>
<sequence length="187" mass="19888">MIALGISGSLRQQSVNTAILRTMADLAPGGVEFRLFDGLDELPYFSTERDRDGEPEPESVRKLRAAIREADAVVICTPEFAAGVPGVLKNALEWTVSSADFMHKPTGVISASPTVAGGDKAFASLLLTLGMLMADVPEEGKLTIPLASQYVNERGEIADEELRGRLKRVLSAVTVDSARDSIDGEGG</sequence>
<gene>
    <name evidence="3" type="ORF">H7B90_27095</name>
</gene>
<dbReference type="InterPro" id="IPR029039">
    <property type="entry name" value="Flavoprotein-like_sf"/>
</dbReference>
<dbReference type="PANTHER" id="PTHR30543:SF21">
    <property type="entry name" value="NAD(P)H-DEPENDENT FMN REDUCTASE LOT6"/>
    <property type="match status" value="1"/>
</dbReference>
<dbReference type="SUPFAM" id="SSF52218">
    <property type="entry name" value="Flavoproteins"/>
    <property type="match status" value="1"/>
</dbReference>
<dbReference type="PANTHER" id="PTHR30543">
    <property type="entry name" value="CHROMATE REDUCTASE"/>
    <property type="match status" value="1"/>
</dbReference>
<dbReference type="EMBL" id="JACJVR010000110">
    <property type="protein sequence ID" value="MBB6695067.1"/>
    <property type="molecule type" value="Genomic_DNA"/>
</dbReference>
<dbReference type="GO" id="GO:0005829">
    <property type="term" value="C:cytosol"/>
    <property type="evidence" value="ECO:0007669"/>
    <property type="project" value="TreeGrafter"/>
</dbReference>
<evidence type="ECO:0000256" key="1">
    <source>
        <dbReference type="ARBA" id="ARBA00009428"/>
    </source>
</evidence>
<dbReference type="GO" id="GO:0010181">
    <property type="term" value="F:FMN binding"/>
    <property type="evidence" value="ECO:0007669"/>
    <property type="project" value="TreeGrafter"/>
</dbReference>
<organism evidence="3 4">
    <name type="scientific">Cohnella xylanilytica</name>
    <dbReference type="NCBI Taxonomy" id="557555"/>
    <lineage>
        <taxon>Bacteria</taxon>
        <taxon>Bacillati</taxon>
        <taxon>Bacillota</taxon>
        <taxon>Bacilli</taxon>
        <taxon>Bacillales</taxon>
        <taxon>Paenibacillaceae</taxon>
        <taxon>Cohnella</taxon>
    </lineage>
</organism>
<dbReference type="Pfam" id="PF03358">
    <property type="entry name" value="FMN_red"/>
    <property type="match status" value="1"/>
</dbReference>
<evidence type="ECO:0000313" key="3">
    <source>
        <dbReference type="EMBL" id="MBB6695067.1"/>
    </source>
</evidence>
<dbReference type="InterPro" id="IPR005025">
    <property type="entry name" value="FMN_Rdtase-like_dom"/>
</dbReference>
<dbReference type="AlphaFoldDB" id="A0A841U2V3"/>